<dbReference type="Pfam" id="PF14335">
    <property type="entry name" value="DUF4391"/>
    <property type="match status" value="1"/>
</dbReference>
<reference evidence="1 2" key="1">
    <citation type="submission" date="2024-01" db="EMBL/GenBank/DDBJ databases">
        <title>Hyphobacterium bacterium isolated from marine sediment.</title>
        <authorList>
            <person name="Zhao S."/>
        </authorList>
    </citation>
    <scope>NUCLEOTIDE SEQUENCE [LARGE SCALE GENOMIC DNA]</scope>
    <source>
        <strain evidence="1 2">Y60-23</strain>
    </source>
</reference>
<dbReference type="EMBL" id="JAZDRO010000001">
    <property type="protein sequence ID" value="MEE2565842.1"/>
    <property type="molecule type" value="Genomic_DNA"/>
</dbReference>
<evidence type="ECO:0000313" key="2">
    <source>
        <dbReference type="Proteomes" id="UP001310692"/>
    </source>
</evidence>
<dbReference type="Proteomes" id="UP001310692">
    <property type="component" value="Unassembled WGS sequence"/>
</dbReference>
<accession>A0ABU7LWA7</accession>
<evidence type="ECO:0000313" key="1">
    <source>
        <dbReference type="EMBL" id="MEE2565842.1"/>
    </source>
</evidence>
<sequence>MSTLFAWPQAATVESRIARDRLFRQAGGGKAIRALYDAQVQRIDWAFKLFVRSVNLPPSGGVDEIEVFRLHLRGDRLDDRVLAHIDKAIPHPILFELVRHAPDGDEVMLAAAYKRRSEADKSQAVTLEHWRGAWVADLEPRAPLPQAASLKGLYAGLLRSLWPHGARAGESLRAQAERLSQIATQGKAVERLQLILRRTGDFARKTEINRELRAAQAALKALTAKD</sequence>
<dbReference type="InterPro" id="IPR025503">
    <property type="entry name" value="DUF4391"/>
</dbReference>
<name>A0ABU7LWA7_9PROT</name>
<gene>
    <name evidence="1" type="ORF">V0U35_04050</name>
</gene>
<comment type="caution">
    <text evidence="1">The sequence shown here is derived from an EMBL/GenBank/DDBJ whole genome shotgun (WGS) entry which is preliminary data.</text>
</comment>
<protein>
    <submittedName>
        <fullName evidence="1">DUF4391 domain-containing protein</fullName>
    </submittedName>
</protein>
<organism evidence="1 2">
    <name type="scientific">Hyphobacterium marinum</name>
    <dbReference type="NCBI Taxonomy" id="3116574"/>
    <lineage>
        <taxon>Bacteria</taxon>
        <taxon>Pseudomonadati</taxon>
        <taxon>Pseudomonadota</taxon>
        <taxon>Alphaproteobacteria</taxon>
        <taxon>Maricaulales</taxon>
        <taxon>Maricaulaceae</taxon>
        <taxon>Hyphobacterium</taxon>
    </lineage>
</organism>
<proteinExistence type="predicted"/>
<keyword evidence="2" id="KW-1185">Reference proteome</keyword>
<dbReference type="RefSeq" id="WP_330195373.1">
    <property type="nucleotide sequence ID" value="NZ_JAZDRO010000001.1"/>
</dbReference>